<dbReference type="Pfam" id="PF04055">
    <property type="entry name" value="Radical_SAM"/>
    <property type="match status" value="1"/>
</dbReference>
<dbReference type="Proteomes" id="UP000245934">
    <property type="component" value="Unassembled WGS sequence"/>
</dbReference>
<reference evidence="7 8" key="1">
    <citation type="submission" date="2018-05" db="EMBL/GenBank/DDBJ databases">
        <title>Draft genome of Methanospirillum stamsii Pt1.</title>
        <authorList>
            <person name="Dueholm M.S."/>
            <person name="Nielsen P.H."/>
            <person name="Bakmann L.F."/>
            <person name="Otzen D.E."/>
        </authorList>
    </citation>
    <scope>NUCLEOTIDE SEQUENCE [LARGE SCALE GENOMIC DNA]</scope>
    <source>
        <strain evidence="7 8">Pt1</strain>
    </source>
</reference>
<dbReference type="InterPro" id="IPR058240">
    <property type="entry name" value="rSAM_sf"/>
</dbReference>
<dbReference type="InterPro" id="IPR007197">
    <property type="entry name" value="rSAM"/>
</dbReference>
<accession>A0A2V2N729</accession>
<evidence type="ECO:0000313" key="7">
    <source>
        <dbReference type="EMBL" id="PWR75649.1"/>
    </source>
</evidence>
<dbReference type="InterPro" id="IPR013785">
    <property type="entry name" value="Aldolase_TIM"/>
</dbReference>
<keyword evidence="8" id="KW-1185">Reference proteome</keyword>
<dbReference type="GO" id="GO:0046872">
    <property type="term" value="F:metal ion binding"/>
    <property type="evidence" value="ECO:0007669"/>
    <property type="project" value="UniProtKB-KW"/>
</dbReference>
<evidence type="ECO:0000256" key="1">
    <source>
        <dbReference type="ARBA" id="ARBA00001966"/>
    </source>
</evidence>
<feature type="domain" description="Radical SAM core" evidence="6">
    <location>
        <begin position="6"/>
        <end position="164"/>
    </location>
</feature>
<evidence type="ECO:0000256" key="2">
    <source>
        <dbReference type="ARBA" id="ARBA00022691"/>
    </source>
</evidence>
<evidence type="ECO:0000256" key="4">
    <source>
        <dbReference type="ARBA" id="ARBA00023004"/>
    </source>
</evidence>
<proteinExistence type="predicted"/>
<dbReference type="InterPro" id="IPR023819">
    <property type="entry name" value="Pep-mod_rSAM_AF0577"/>
</dbReference>
<dbReference type="PANTHER" id="PTHR43273:SF2">
    <property type="entry name" value="RADICAL SAM CORE DOMAIN-CONTAINING PROTEIN"/>
    <property type="match status" value="1"/>
</dbReference>
<sequence>MYFHLYLTDSCNLFCQYCRGKIFDTPELKRDDIFIDESIPADITWNFNDLYRFLSADPDAVLTFIGGEPTLRPDLICRIMEEAPVSRFMIQTNGTLLHRFSPDIINRFETILISIDGDEKTTDDGRGKGTYRRVMENISHILANGFKNELIARMTVTERTNIRDAVRYLANNPDYSFSSIHWQMDANFWNDYSLRSFGTWARESYIPGLQLLIQDWVNIIKETGKVPKWYPFIDPVEDLLRGQKTRLRCGSGYANYTILTDGNIAPCPIMIGMKDFYAGSITSSRPDTLSVIPVKGRCETCDILDFCGGRCLYSAIMRPWPKEGADLVYLTVRTLYDAITGILPEIQELIKSGSLTIEDFAHEKFNGCEIIP</sequence>
<dbReference type="Gene3D" id="3.20.20.70">
    <property type="entry name" value="Aldolase class I"/>
    <property type="match status" value="1"/>
</dbReference>
<dbReference type="GO" id="GO:0051536">
    <property type="term" value="F:iron-sulfur cluster binding"/>
    <property type="evidence" value="ECO:0007669"/>
    <property type="project" value="UniProtKB-KW"/>
</dbReference>
<keyword evidence="3" id="KW-0479">Metal-binding</keyword>
<name>A0A2V2N729_9EURY</name>
<dbReference type="CDD" id="cd01335">
    <property type="entry name" value="Radical_SAM"/>
    <property type="match status" value="1"/>
</dbReference>
<dbReference type="NCBIfam" id="TIGR04085">
    <property type="entry name" value="rSAM_more_4Fe4S"/>
    <property type="match status" value="1"/>
</dbReference>
<evidence type="ECO:0000256" key="5">
    <source>
        <dbReference type="ARBA" id="ARBA00023014"/>
    </source>
</evidence>
<comment type="cofactor">
    <cofactor evidence="1">
        <name>[4Fe-4S] cluster</name>
        <dbReference type="ChEBI" id="CHEBI:49883"/>
    </cofactor>
</comment>
<keyword evidence="4" id="KW-0408">Iron</keyword>
<dbReference type="InterPro" id="IPR023867">
    <property type="entry name" value="Sulphatase_maturase_rSAM"/>
</dbReference>
<dbReference type="OrthoDB" id="30736at2157"/>
<comment type="caution">
    <text evidence="7">The sequence shown here is derived from an EMBL/GenBank/DDBJ whole genome shotgun (WGS) entry which is preliminary data.</text>
</comment>
<keyword evidence="5" id="KW-0411">Iron-sulfur</keyword>
<gene>
    <name evidence="7" type="ORF">DLD82_03440</name>
</gene>
<evidence type="ECO:0000256" key="3">
    <source>
        <dbReference type="ARBA" id="ARBA00022723"/>
    </source>
</evidence>
<keyword evidence="2" id="KW-0949">S-adenosyl-L-methionine</keyword>
<dbReference type="SUPFAM" id="SSF102114">
    <property type="entry name" value="Radical SAM enzymes"/>
    <property type="match status" value="1"/>
</dbReference>
<dbReference type="AlphaFoldDB" id="A0A2V2N729"/>
<evidence type="ECO:0000313" key="8">
    <source>
        <dbReference type="Proteomes" id="UP000245934"/>
    </source>
</evidence>
<dbReference type="SFLD" id="SFLDG01067">
    <property type="entry name" value="SPASM/twitch_domain_containing"/>
    <property type="match status" value="1"/>
</dbReference>
<dbReference type="GO" id="GO:0016491">
    <property type="term" value="F:oxidoreductase activity"/>
    <property type="evidence" value="ECO:0007669"/>
    <property type="project" value="InterPro"/>
</dbReference>
<organism evidence="7 8">
    <name type="scientific">Methanospirillum stamsii</name>
    <dbReference type="NCBI Taxonomy" id="1277351"/>
    <lineage>
        <taxon>Archaea</taxon>
        <taxon>Methanobacteriati</taxon>
        <taxon>Methanobacteriota</taxon>
        <taxon>Stenosarchaea group</taxon>
        <taxon>Methanomicrobia</taxon>
        <taxon>Methanomicrobiales</taxon>
        <taxon>Methanospirillaceae</taxon>
        <taxon>Methanospirillum</taxon>
    </lineage>
</organism>
<dbReference type="NCBIfam" id="TIGR04084">
    <property type="entry name" value="rSAM_AF0577"/>
    <property type="match status" value="1"/>
</dbReference>
<evidence type="ECO:0000259" key="6">
    <source>
        <dbReference type="Pfam" id="PF04055"/>
    </source>
</evidence>
<dbReference type="EMBL" id="QGMZ01000008">
    <property type="protein sequence ID" value="PWR75649.1"/>
    <property type="molecule type" value="Genomic_DNA"/>
</dbReference>
<protein>
    <submittedName>
        <fullName evidence="7">Putative peptide-modifying radical SAM/SPASM domain-containing protein</fullName>
    </submittedName>
</protein>
<dbReference type="SFLD" id="SFLDG01104">
    <property type="entry name" value="Uncharacterised_Radical_SAM_Su"/>
    <property type="match status" value="1"/>
</dbReference>
<dbReference type="SFLD" id="SFLDS00029">
    <property type="entry name" value="Radical_SAM"/>
    <property type="match status" value="1"/>
</dbReference>
<dbReference type="InterPro" id="IPR023885">
    <property type="entry name" value="4Fe4S-binding_SPASM_dom"/>
</dbReference>
<dbReference type="PANTHER" id="PTHR43273">
    <property type="entry name" value="ANAEROBIC SULFATASE-MATURATING ENZYME HOMOLOG ASLB-RELATED"/>
    <property type="match status" value="1"/>
</dbReference>